<feature type="region of interest" description="Disordered" evidence="1">
    <location>
        <begin position="112"/>
        <end position="142"/>
    </location>
</feature>
<dbReference type="Pfam" id="PF13087">
    <property type="entry name" value="AAA_12"/>
    <property type="match status" value="1"/>
</dbReference>
<dbReference type="STRING" id="356882.A0A423VSL5"/>
<organism evidence="3 4">
    <name type="scientific">Cytospora schulzeri</name>
    <dbReference type="NCBI Taxonomy" id="448051"/>
    <lineage>
        <taxon>Eukaryota</taxon>
        <taxon>Fungi</taxon>
        <taxon>Dikarya</taxon>
        <taxon>Ascomycota</taxon>
        <taxon>Pezizomycotina</taxon>
        <taxon>Sordariomycetes</taxon>
        <taxon>Sordariomycetidae</taxon>
        <taxon>Diaporthales</taxon>
        <taxon>Cytosporaceae</taxon>
        <taxon>Cytospora</taxon>
    </lineage>
</organism>
<dbReference type="PANTHER" id="PTHR10887:SF495">
    <property type="entry name" value="HELICASE SENATAXIN ISOFORM X1-RELATED"/>
    <property type="match status" value="1"/>
</dbReference>
<keyword evidence="4" id="KW-1185">Reference proteome</keyword>
<comment type="caution">
    <text evidence="3">The sequence shown here is derived from an EMBL/GenBank/DDBJ whole genome shotgun (WGS) entry which is preliminary data.</text>
</comment>
<evidence type="ECO:0000259" key="2">
    <source>
        <dbReference type="Pfam" id="PF13087"/>
    </source>
</evidence>
<gene>
    <name evidence="3" type="ORF">VMCG_08239</name>
</gene>
<dbReference type="PANTHER" id="PTHR10887">
    <property type="entry name" value="DNA2/NAM7 HELICASE FAMILY"/>
    <property type="match status" value="1"/>
</dbReference>
<accession>A0A423VSL5</accession>
<dbReference type="Proteomes" id="UP000283895">
    <property type="component" value="Unassembled WGS sequence"/>
</dbReference>
<dbReference type="Gene3D" id="3.40.50.300">
    <property type="entry name" value="P-loop containing nucleotide triphosphate hydrolases"/>
    <property type="match status" value="1"/>
</dbReference>
<dbReference type="EMBL" id="LKEA01000042">
    <property type="protein sequence ID" value="ROV94071.1"/>
    <property type="molecule type" value="Genomic_DNA"/>
</dbReference>
<feature type="domain" description="DNA2/NAM7 helicase-like C-terminal" evidence="2">
    <location>
        <begin position="13"/>
        <end position="103"/>
    </location>
</feature>
<dbReference type="InterPro" id="IPR041679">
    <property type="entry name" value="DNA2/NAM7-like_C"/>
</dbReference>
<evidence type="ECO:0000313" key="4">
    <source>
        <dbReference type="Proteomes" id="UP000283895"/>
    </source>
</evidence>
<dbReference type="InterPro" id="IPR027417">
    <property type="entry name" value="P-loop_NTPase"/>
</dbReference>
<name>A0A423VSL5_9PEZI</name>
<reference evidence="3 4" key="1">
    <citation type="submission" date="2015-09" db="EMBL/GenBank/DDBJ databases">
        <title>Host preference determinants of Valsa canker pathogens revealed by comparative genomics.</title>
        <authorList>
            <person name="Yin Z."/>
            <person name="Huang L."/>
        </authorList>
    </citation>
    <scope>NUCLEOTIDE SEQUENCE [LARGE SCALE GENOMIC DNA]</scope>
    <source>
        <strain evidence="3 4">03-1</strain>
    </source>
</reference>
<dbReference type="AlphaFoldDB" id="A0A423VSL5"/>
<dbReference type="OrthoDB" id="5101705at2759"/>
<dbReference type="InterPro" id="IPR045055">
    <property type="entry name" value="DNA2/NAM7-like"/>
</dbReference>
<sequence length="142" mass="15849">MHYCDGTDFTGNAMILTSYTSQQNLYEHQLALRCGKELNQMGEFFDFEKSRVLVRTHHGAQGGESDVVIIDLVRSDKPGFTSQAQVVNVVSSRAKFGPLIVMNDRVFGNRDTDRSRYIAPTATKQGDTPPMHPTARSERNPA</sequence>
<protein>
    <recommendedName>
        <fullName evidence="2">DNA2/NAM7 helicase-like C-terminal domain-containing protein</fullName>
    </recommendedName>
</protein>
<proteinExistence type="predicted"/>
<evidence type="ECO:0000313" key="3">
    <source>
        <dbReference type="EMBL" id="ROV94071.1"/>
    </source>
</evidence>
<evidence type="ECO:0000256" key="1">
    <source>
        <dbReference type="SAM" id="MobiDB-lite"/>
    </source>
</evidence>